<dbReference type="SUPFAM" id="SSF88688">
    <property type="entry name" value="Families 57/38 glycoside transferase middle domain"/>
    <property type="match status" value="1"/>
</dbReference>
<dbReference type="PANTHER" id="PTHR46017">
    <property type="entry name" value="ALPHA-MANNOSIDASE 2C1"/>
    <property type="match status" value="1"/>
</dbReference>
<name>A0A4Q0NPD1_9FLAO</name>
<dbReference type="GO" id="GO:0030246">
    <property type="term" value="F:carbohydrate binding"/>
    <property type="evidence" value="ECO:0007669"/>
    <property type="project" value="InterPro"/>
</dbReference>
<evidence type="ECO:0000259" key="6">
    <source>
        <dbReference type="SMART" id="SM00872"/>
    </source>
</evidence>
<dbReference type="AlphaFoldDB" id="A0A4Q0NPD1"/>
<dbReference type="InterPro" id="IPR011013">
    <property type="entry name" value="Gal_mutarotase_sf_dom"/>
</dbReference>
<feature type="chain" id="PRO_5020429367" evidence="5">
    <location>
        <begin position="29"/>
        <end position="1092"/>
    </location>
</feature>
<dbReference type="GO" id="GO:0006013">
    <property type="term" value="P:mannose metabolic process"/>
    <property type="evidence" value="ECO:0007669"/>
    <property type="project" value="InterPro"/>
</dbReference>
<gene>
    <name evidence="7" type="ORF">DSM04_11041</name>
</gene>
<evidence type="ECO:0000313" key="8">
    <source>
        <dbReference type="Proteomes" id="UP000289821"/>
    </source>
</evidence>
<dbReference type="GO" id="GO:0009313">
    <property type="term" value="P:oligosaccharide catabolic process"/>
    <property type="evidence" value="ECO:0007669"/>
    <property type="project" value="TreeGrafter"/>
</dbReference>
<dbReference type="SMART" id="SM00872">
    <property type="entry name" value="Alpha-mann_mid"/>
    <property type="match status" value="1"/>
</dbReference>
<sequence>MNLDQFFSNCKLSVFLAFLIRFSIPAVAQENSRSYDLTKDRIVYTVGYAHLDTEWNWDYPTVVNEYIKNILTENFYLFKKYPNYRFNFTGSRRYKMMKEYYPELYEELKKYIANGKWFVAGSSVDEAETVISSPESIIRQTLYGNNFFQSEFDKKSNDYMLPDCFGFPSSLPTILNHSGLIGFSTQKLSWGSAVGVPFNVGTWYGPDGNGIVSALNAGAYVSHIPDRFDLDKGWNKRLDKNKKNTGYAFDYRYYGVGDQGGAPRENDVVHAEESLNNADSNFKVVLSSSDQMFKDIIPEIKKNLPTYKGDLLLTEHSAGSITSKAFMKKMNRKNELLAKAAEPLAVIADWKKQATYPFSKINAAWELVLSNQMHDILPGTSIPSVYEYAWNDELIAANSFSNVLKHSLKQVTADMDTRGKGRSVIVYNPVEKKREGIVTATLAYKKVPQTILVYEPSGKPVKTQIISKTQDSISFIFEVNIPSMGIKVYDVRDSKSNIQENPDLNVKTNMLENEHYKVELNSTGDITQLYDKNLNKSLLKYPTRLDFQSEKSFTWPAWNMLWDERQKPPFATMSDSVEMKIVEKGPLRVAIEVTRYAQNSILKQTLSLASGAAGKRLEINNVLDWQATGVSLKAAFPLTAVNDNTTYSWGVGTIERGVNSEKKYEVPSKQWFDQTDESNEFGISILEDSKYGSDKPDPETLRLTLMFTPETDKRYIFQKSQDWGVHEFNYGLYAHSGNWQEGRTPWQGKFFNQPLMAFESSKHKGRAGKEISILHIDNDGIGLMAFKKMENSSYYLIRVNELLGRDQNGVNITLPATVVDAYEVNGQEERLGQVDFAQNQIKFDLKHYGIKAFAVKFSSIAPKEVSKQLSIALPYNSDAFSFDTNRNDGNLEDKYSIPAELIPARIVHEDVIFKMGPTADRSDNVLISKGQQIQLPEGAYNTLYVLAAATKETQGDFVIDGEVNTLKIQDWTGKIGQFYKREFAVDRVEHKDTEERVAVKGIQSPYLKTSSIAWFATHRHLGYPSANKAYEYSYLYAYKLKLSKNAKKLTLPDNESIRIFAITAVDESTVDLETLSPISEDFNYAKKVELRN</sequence>
<evidence type="ECO:0000256" key="3">
    <source>
        <dbReference type="ARBA" id="ARBA00022801"/>
    </source>
</evidence>
<dbReference type="InterPro" id="IPR015341">
    <property type="entry name" value="Glyco_hydro_38_cen"/>
</dbReference>
<dbReference type="Gene3D" id="3.20.110.10">
    <property type="entry name" value="Glycoside hydrolase 38, N terminal domain"/>
    <property type="match status" value="1"/>
</dbReference>
<dbReference type="InterPro" id="IPR028995">
    <property type="entry name" value="Glyco_hydro_57/38_cen_sf"/>
</dbReference>
<keyword evidence="3" id="KW-0378">Hydrolase</keyword>
<dbReference type="Gene3D" id="2.70.98.30">
    <property type="entry name" value="Golgi alpha-mannosidase II, domain 4"/>
    <property type="match status" value="1"/>
</dbReference>
<dbReference type="SUPFAM" id="SSF88713">
    <property type="entry name" value="Glycoside hydrolase/deacetylase"/>
    <property type="match status" value="1"/>
</dbReference>
<dbReference type="InterPro" id="IPR011682">
    <property type="entry name" value="Glyco_hydro_38_C"/>
</dbReference>
<reference evidence="7 8" key="1">
    <citation type="submission" date="2018-07" db="EMBL/GenBank/DDBJ databases">
        <title>Leeuwenhoekiella genomics.</title>
        <authorList>
            <person name="Tahon G."/>
            <person name="Willems A."/>
        </authorList>
    </citation>
    <scope>NUCLEOTIDE SEQUENCE [LARGE SCALE GENOMIC DNA]</scope>
    <source>
        <strain evidence="7 8">R-50232</strain>
    </source>
</reference>
<dbReference type="Proteomes" id="UP000289821">
    <property type="component" value="Unassembled WGS sequence"/>
</dbReference>
<dbReference type="FunFam" id="1.20.1270.50:FF:000004">
    <property type="entry name" value="alpha-mannosidase 2C1 isoform X1"/>
    <property type="match status" value="1"/>
</dbReference>
<comment type="similarity">
    <text evidence="1">Belongs to the glycosyl hydrolase 38 family.</text>
</comment>
<dbReference type="InterPro" id="IPR037094">
    <property type="entry name" value="Glyco_hydro_38_cen_sf"/>
</dbReference>
<proteinExistence type="inferred from homology"/>
<dbReference type="Pfam" id="PF09261">
    <property type="entry name" value="Alpha-mann_mid"/>
    <property type="match status" value="1"/>
</dbReference>
<evidence type="ECO:0000256" key="5">
    <source>
        <dbReference type="SAM" id="SignalP"/>
    </source>
</evidence>
<dbReference type="PANTHER" id="PTHR46017:SF1">
    <property type="entry name" value="ALPHA-MANNOSIDASE 2C1"/>
    <property type="match status" value="1"/>
</dbReference>
<evidence type="ECO:0000256" key="1">
    <source>
        <dbReference type="ARBA" id="ARBA00009792"/>
    </source>
</evidence>
<evidence type="ECO:0000256" key="4">
    <source>
        <dbReference type="ARBA" id="ARBA00023295"/>
    </source>
</evidence>
<keyword evidence="4" id="KW-0326">Glycosidase</keyword>
<feature type="domain" description="Glycoside hydrolase family 38 central" evidence="6">
    <location>
        <begin position="315"/>
        <end position="393"/>
    </location>
</feature>
<keyword evidence="8" id="KW-1185">Reference proteome</keyword>
<evidence type="ECO:0000256" key="2">
    <source>
        <dbReference type="ARBA" id="ARBA00022723"/>
    </source>
</evidence>
<feature type="signal peptide" evidence="5">
    <location>
        <begin position="1"/>
        <end position="28"/>
    </location>
</feature>
<dbReference type="Gene3D" id="1.20.1270.50">
    <property type="entry name" value="Glycoside hydrolase family 38, central domain"/>
    <property type="match status" value="1"/>
</dbReference>
<dbReference type="EMBL" id="QOVI01000010">
    <property type="protein sequence ID" value="RXG11549.1"/>
    <property type="molecule type" value="Genomic_DNA"/>
</dbReference>
<dbReference type="Pfam" id="PF01074">
    <property type="entry name" value="Glyco_hydro_38N"/>
    <property type="match status" value="1"/>
</dbReference>
<protein>
    <submittedName>
        <fullName evidence="7">Alpha-mannosidase</fullName>
    </submittedName>
</protein>
<keyword evidence="2" id="KW-0479">Metal-binding</keyword>
<dbReference type="InterPro" id="IPR000602">
    <property type="entry name" value="Glyco_hydro_38_N"/>
</dbReference>
<keyword evidence="5" id="KW-0732">Signal</keyword>
<dbReference type="GO" id="GO:0046872">
    <property type="term" value="F:metal ion binding"/>
    <property type="evidence" value="ECO:0007669"/>
    <property type="project" value="UniProtKB-KW"/>
</dbReference>
<dbReference type="GO" id="GO:0004559">
    <property type="term" value="F:alpha-mannosidase activity"/>
    <property type="evidence" value="ECO:0007669"/>
    <property type="project" value="InterPro"/>
</dbReference>
<dbReference type="InterPro" id="IPR011330">
    <property type="entry name" value="Glyco_hydro/deAcase_b/a-brl"/>
</dbReference>
<dbReference type="Pfam" id="PF07748">
    <property type="entry name" value="Glyco_hydro_38C"/>
    <property type="match status" value="1"/>
</dbReference>
<dbReference type="Pfam" id="PF17677">
    <property type="entry name" value="Glyco_hydro38C2"/>
    <property type="match status" value="1"/>
</dbReference>
<comment type="caution">
    <text evidence="7">The sequence shown here is derived from an EMBL/GenBank/DDBJ whole genome shotgun (WGS) entry which is preliminary data.</text>
</comment>
<dbReference type="InterPro" id="IPR027291">
    <property type="entry name" value="Glyco_hydro_38_N_sf"/>
</dbReference>
<dbReference type="InterPro" id="IPR041147">
    <property type="entry name" value="GH38_C"/>
</dbReference>
<organism evidence="7 8">
    <name type="scientific">Leeuwenhoekiella aestuarii</name>
    <dbReference type="NCBI Taxonomy" id="2249426"/>
    <lineage>
        <taxon>Bacteria</taxon>
        <taxon>Pseudomonadati</taxon>
        <taxon>Bacteroidota</taxon>
        <taxon>Flavobacteriia</taxon>
        <taxon>Flavobacteriales</taxon>
        <taxon>Flavobacteriaceae</taxon>
        <taxon>Leeuwenhoekiella</taxon>
    </lineage>
</organism>
<evidence type="ECO:0000313" key="7">
    <source>
        <dbReference type="EMBL" id="RXG11549.1"/>
    </source>
</evidence>
<dbReference type="OrthoDB" id="9772207at2"/>
<dbReference type="RefSeq" id="WP_128762812.1">
    <property type="nucleotide sequence ID" value="NZ_QOVI01000010.1"/>
</dbReference>
<accession>A0A4Q0NPD1</accession>
<dbReference type="SUPFAM" id="SSF74650">
    <property type="entry name" value="Galactose mutarotase-like"/>
    <property type="match status" value="1"/>
</dbReference>